<dbReference type="AlphaFoldDB" id="A0A072PD65"/>
<name>A0A072PD65_9EURO</name>
<organism evidence="1 2">
    <name type="scientific">Exophiala aquamarina CBS 119918</name>
    <dbReference type="NCBI Taxonomy" id="1182545"/>
    <lineage>
        <taxon>Eukaryota</taxon>
        <taxon>Fungi</taxon>
        <taxon>Dikarya</taxon>
        <taxon>Ascomycota</taxon>
        <taxon>Pezizomycotina</taxon>
        <taxon>Eurotiomycetes</taxon>
        <taxon>Chaetothyriomycetidae</taxon>
        <taxon>Chaetothyriales</taxon>
        <taxon>Herpotrichiellaceae</taxon>
        <taxon>Exophiala</taxon>
    </lineage>
</organism>
<evidence type="ECO:0000313" key="1">
    <source>
        <dbReference type="EMBL" id="KEF53520.1"/>
    </source>
</evidence>
<dbReference type="EMBL" id="AMGV01000013">
    <property type="protein sequence ID" value="KEF53520.1"/>
    <property type="molecule type" value="Genomic_DNA"/>
</dbReference>
<dbReference type="GeneID" id="25285399"/>
<keyword evidence="2" id="KW-1185">Reference proteome</keyword>
<dbReference type="VEuPathDB" id="FungiDB:A1O9_10495"/>
<reference evidence="1 2" key="1">
    <citation type="submission" date="2013-03" db="EMBL/GenBank/DDBJ databases">
        <title>The Genome Sequence of Exophiala aquamarina CBS 119918.</title>
        <authorList>
            <consortium name="The Broad Institute Genomics Platform"/>
            <person name="Cuomo C."/>
            <person name="de Hoog S."/>
            <person name="Gorbushina A."/>
            <person name="Walker B."/>
            <person name="Young S.K."/>
            <person name="Zeng Q."/>
            <person name="Gargeya S."/>
            <person name="Fitzgerald M."/>
            <person name="Haas B."/>
            <person name="Abouelleil A."/>
            <person name="Allen A.W."/>
            <person name="Alvarado L."/>
            <person name="Arachchi H.M."/>
            <person name="Berlin A.M."/>
            <person name="Chapman S.B."/>
            <person name="Gainer-Dewar J."/>
            <person name="Goldberg J."/>
            <person name="Griggs A."/>
            <person name="Gujja S."/>
            <person name="Hansen M."/>
            <person name="Howarth C."/>
            <person name="Imamovic A."/>
            <person name="Ireland A."/>
            <person name="Larimer J."/>
            <person name="McCowan C."/>
            <person name="Murphy C."/>
            <person name="Pearson M."/>
            <person name="Poon T.W."/>
            <person name="Priest M."/>
            <person name="Roberts A."/>
            <person name="Saif S."/>
            <person name="Shea T."/>
            <person name="Sisk P."/>
            <person name="Sykes S."/>
            <person name="Wortman J."/>
            <person name="Nusbaum C."/>
            <person name="Birren B."/>
        </authorList>
    </citation>
    <scope>NUCLEOTIDE SEQUENCE [LARGE SCALE GENOMIC DNA]</scope>
    <source>
        <strain evidence="1 2">CBS 119918</strain>
    </source>
</reference>
<protein>
    <submittedName>
        <fullName evidence="1">Uncharacterized protein</fullName>
    </submittedName>
</protein>
<dbReference type="RefSeq" id="XP_013256110.1">
    <property type="nucleotide sequence ID" value="XM_013400656.1"/>
</dbReference>
<accession>A0A072PD65</accession>
<gene>
    <name evidence="1" type="ORF">A1O9_10495</name>
</gene>
<proteinExistence type="predicted"/>
<sequence length="94" mass="10991">MAEIGLSPRRLPPFWLKSQPDEVPAIDFPDFIVFCREDMPDDVAYLLAWIITETKFVLERQFYTSLGDRSPVSWPMEPKEMAKTIIPLHPRVEK</sequence>
<comment type="caution">
    <text evidence="1">The sequence shown here is derived from an EMBL/GenBank/DDBJ whole genome shotgun (WGS) entry which is preliminary data.</text>
</comment>
<evidence type="ECO:0000313" key="2">
    <source>
        <dbReference type="Proteomes" id="UP000027920"/>
    </source>
</evidence>
<dbReference type="Proteomes" id="UP000027920">
    <property type="component" value="Unassembled WGS sequence"/>
</dbReference>
<dbReference type="HOGENOM" id="CLU_2386170_0_0_1"/>